<evidence type="ECO:0000313" key="10">
    <source>
        <dbReference type="Proteomes" id="UP000199707"/>
    </source>
</evidence>
<keyword evidence="4" id="KW-0560">Oxidoreductase</keyword>
<proteinExistence type="inferred from homology"/>
<gene>
    <name evidence="9" type="ORF">SAMN02799620_00069</name>
</gene>
<evidence type="ECO:0000256" key="6">
    <source>
        <dbReference type="ARBA" id="ARBA00048615"/>
    </source>
</evidence>
<sequence>MRRLSRDTTPPGTLIGAAAGDLTGIVHLGLGNFHRAHAAVYTAGALAAQPGDWGIYGFANRSPDVVSAMRAQDGRYAIVEYSDHGRRVGVVDVHRNLGVVAEQRDALVAALADPAHRILTLTVSEVGYCRSARTGTLDLDLADVRADLADPGHPRSTVGLIARGLAVRAAQGAPITVLSCDNLQANGHATRAVVTEFLHASGASADVLNFVADRVSFPNSMVDRIVPATTGQTSAEVAELIGVDDRCPVPAESFTMWVLEDDFAAGRPAWEQAGAIMSDEVHAYELVKLRLLNGSHSLIAYLGILDGQAGIADAWAQDFVRDAVRAGIAADYLPTIALPKGFDTDAYLTSLAHRWANAALGHRTSQVGTDGSVKLLQRIPEPALMALRAGRVPHLLALTVAGWICTVAPPPGFAPGPYAAEVREPARPRLAEVTRGAISPRDHAMAVLNNGFLPDALTAHTAFTDRVADLVLAITTSGVRAAAREATESADQDRKVS</sequence>
<comment type="catalytic activity">
    <reaction evidence="6">
        <text>D-mannitol 1-phosphate + NAD(+) = beta-D-fructose 6-phosphate + NADH + H(+)</text>
        <dbReference type="Rhea" id="RHEA:19661"/>
        <dbReference type="ChEBI" id="CHEBI:15378"/>
        <dbReference type="ChEBI" id="CHEBI:57540"/>
        <dbReference type="ChEBI" id="CHEBI:57634"/>
        <dbReference type="ChEBI" id="CHEBI:57945"/>
        <dbReference type="ChEBI" id="CHEBI:61381"/>
        <dbReference type="EC" id="1.1.1.17"/>
    </reaction>
</comment>
<evidence type="ECO:0000256" key="3">
    <source>
        <dbReference type="ARBA" id="ARBA00016219"/>
    </source>
</evidence>
<evidence type="ECO:0000259" key="7">
    <source>
        <dbReference type="Pfam" id="PF01232"/>
    </source>
</evidence>
<dbReference type="Proteomes" id="UP000199707">
    <property type="component" value="Unassembled WGS sequence"/>
</dbReference>
<dbReference type="AlphaFoldDB" id="A0A1G4V2P3"/>
<evidence type="ECO:0000313" key="9">
    <source>
        <dbReference type="EMBL" id="SCX00268.1"/>
    </source>
</evidence>
<evidence type="ECO:0000256" key="1">
    <source>
        <dbReference type="ARBA" id="ARBA00006541"/>
    </source>
</evidence>
<dbReference type="EC" id="1.1.1.17" evidence="2"/>
<comment type="similarity">
    <text evidence="1">Belongs to the mannitol dehydrogenase family.</text>
</comment>
<dbReference type="SUPFAM" id="SSF51735">
    <property type="entry name" value="NAD(P)-binding Rossmann-fold domains"/>
    <property type="match status" value="1"/>
</dbReference>
<evidence type="ECO:0000256" key="5">
    <source>
        <dbReference type="ARBA" id="ARBA00023027"/>
    </source>
</evidence>
<dbReference type="InterPro" id="IPR013328">
    <property type="entry name" value="6PGD_dom2"/>
</dbReference>
<dbReference type="Pfam" id="PF08125">
    <property type="entry name" value="Mannitol_dh_C"/>
    <property type="match status" value="1"/>
</dbReference>
<name>A0A1G4V2P3_9MYCO</name>
<protein>
    <recommendedName>
        <fullName evidence="3">Mannitol-1-phosphate 5-dehydrogenase</fullName>
        <ecNumber evidence="2">1.1.1.17</ecNumber>
    </recommendedName>
</protein>
<dbReference type="PANTHER" id="PTHR43362">
    <property type="entry name" value="MANNITOL DEHYDROGENASE DSF1-RELATED"/>
    <property type="match status" value="1"/>
</dbReference>
<dbReference type="InterPro" id="IPR008927">
    <property type="entry name" value="6-PGluconate_DH-like_C_sf"/>
</dbReference>
<evidence type="ECO:0000256" key="4">
    <source>
        <dbReference type="ARBA" id="ARBA00023002"/>
    </source>
</evidence>
<dbReference type="PRINTS" id="PR00084">
    <property type="entry name" value="MTLDHDRGNASE"/>
</dbReference>
<dbReference type="InterPro" id="IPR013131">
    <property type="entry name" value="Mannitol_DH_N"/>
</dbReference>
<keyword evidence="5" id="KW-0520">NAD</keyword>
<dbReference type="GO" id="GO:0008926">
    <property type="term" value="F:mannitol-1-phosphate 5-dehydrogenase activity"/>
    <property type="evidence" value="ECO:0007669"/>
    <property type="project" value="UniProtKB-EC"/>
</dbReference>
<dbReference type="GO" id="GO:0019594">
    <property type="term" value="P:mannitol metabolic process"/>
    <property type="evidence" value="ECO:0007669"/>
    <property type="project" value="InterPro"/>
</dbReference>
<organism evidence="9 10">
    <name type="scientific">Mycolicibacterium fluoranthenivorans</name>
    <dbReference type="NCBI Taxonomy" id="258505"/>
    <lineage>
        <taxon>Bacteria</taxon>
        <taxon>Bacillati</taxon>
        <taxon>Actinomycetota</taxon>
        <taxon>Actinomycetes</taxon>
        <taxon>Mycobacteriales</taxon>
        <taxon>Mycobacteriaceae</taxon>
        <taxon>Mycolicibacterium</taxon>
    </lineage>
</organism>
<dbReference type="SUPFAM" id="SSF48179">
    <property type="entry name" value="6-phosphogluconate dehydrogenase C-terminal domain-like"/>
    <property type="match status" value="1"/>
</dbReference>
<dbReference type="InterPro" id="IPR000669">
    <property type="entry name" value="Mannitol_DH"/>
</dbReference>
<dbReference type="Gene3D" id="3.40.50.720">
    <property type="entry name" value="NAD(P)-binding Rossmann-like Domain"/>
    <property type="match status" value="1"/>
</dbReference>
<feature type="domain" description="Mannitol dehydrogenase N-terminal" evidence="7">
    <location>
        <begin position="24"/>
        <end position="271"/>
    </location>
</feature>
<dbReference type="InterPro" id="IPR050988">
    <property type="entry name" value="Mannitol_DH/Oxidoreductase"/>
</dbReference>
<dbReference type="STRING" id="1502745.SAMN02799620_00069"/>
<accession>A0A1G4V2P3</accession>
<dbReference type="Pfam" id="PF01232">
    <property type="entry name" value="Mannitol_dh"/>
    <property type="match status" value="1"/>
</dbReference>
<dbReference type="InterPro" id="IPR013118">
    <property type="entry name" value="Mannitol_DH_C"/>
</dbReference>
<evidence type="ECO:0000256" key="2">
    <source>
        <dbReference type="ARBA" id="ARBA00012939"/>
    </source>
</evidence>
<dbReference type="PROSITE" id="PS00974">
    <property type="entry name" value="MANNITOL_DHGENASE"/>
    <property type="match status" value="1"/>
</dbReference>
<dbReference type="Gene3D" id="1.10.1040.10">
    <property type="entry name" value="N-(1-d-carboxylethyl)-l-norvaline Dehydrogenase, domain 2"/>
    <property type="match status" value="1"/>
</dbReference>
<dbReference type="PANTHER" id="PTHR43362:SF1">
    <property type="entry name" value="MANNITOL DEHYDROGENASE 2-RELATED"/>
    <property type="match status" value="1"/>
</dbReference>
<evidence type="ECO:0000259" key="8">
    <source>
        <dbReference type="Pfam" id="PF08125"/>
    </source>
</evidence>
<dbReference type="InterPro" id="IPR023027">
    <property type="entry name" value="Mannitol_DH_CS"/>
</dbReference>
<reference evidence="10" key="1">
    <citation type="submission" date="2016-10" db="EMBL/GenBank/DDBJ databases">
        <authorList>
            <person name="Varghese N."/>
            <person name="Submissions S."/>
        </authorList>
    </citation>
    <scope>NUCLEOTIDE SEQUENCE [LARGE SCALE GENOMIC DNA]</scope>
    <source>
        <strain evidence="10">UNC267MFSha1.1M11</strain>
    </source>
</reference>
<dbReference type="EMBL" id="FMUB01000001">
    <property type="protein sequence ID" value="SCX00268.1"/>
    <property type="molecule type" value="Genomic_DNA"/>
</dbReference>
<feature type="domain" description="Mannitol dehydrogenase C-terminal" evidence="8">
    <location>
        <begin position="281"/>
        <end position="404"/>
    </location>
</feature>
<dbReference type="RefSeq" id="WP_090352945.1">
    <property type="nucleotide sequence ID" value="NZ_FMUB01000001.1"/>
</dbReference>
<dbReference type="InterPro" id="IPR036291">
    <property type="entry name" value="NAD(P)-bd_dom_sf"/>
</dbReference>